<dbReference type="RefSeq" id="WP_161903246.1">
    <property type="nucleotide sequence ID" value="NZ_MAEL01000057.1"/>
</dbReference>
<evidence type="ECO:0000256" key="4">
    <source>
        <dbReference type="ARBA" id="ARBA00023317"/>
    </source>
</evidence>
<evidence type="ECO:0000313" key="5">
    <source>
        <dbReference type="EMBL" id="KAF1301464.1"/>
    </source>
</evidence>
<dbReference type="Proteomes" id="UP000782705">
    <property type="component" value="Unassembled WGS sequence"/>
</dbReference>
<dbReference type="InterPro" id="IPR003817">
    <property type="entry name" value="PS_Dcarbxylase"/>
</dbReference>
<protein>
    <submittedName>
        <fullName evidence="5">Phosphatidylserine decarboxylase</fullName>
    </submittedName>
</protein>
<proteinExistence type="predicted"/>
<name>A0ABQ6YVU3_9ENTE</name>
<keyword evidence="6" id="KW-1185">Reference proteome</keyword>
<dbReference type="PANTHER" id="PTHR10067">
    <property type="entry name" value="PHOSPHATIDYLSERINE DECARBOXYLASE"/>
    <property type="match status" value="1"/>
</dbReference>
<evidence type="ECO:0000256" key="1">
    <source>
        <dbReference type="ARBA" id="ARBA00022793"/>
    </source>
</evidence>
<evidence type="ECO:0000256" key="2">
    <source>
        <dbReference type="ARBA" id="ARBA00023145"/>
    </source>
</evidence>
<dbReference type="Pfam" id="PF02666">
    <property type="entry name" value="PS_Dcarbxylase"/>
    <property type="match status" value="1"/>
</dbReference>
<gene>
    <name evidence="5" type="ORF">BAU17_05955</name>
</gene>
<evidence type="ECO:0000313" key="6">
    <source>
        <dbReference type="Proteomes" id="UP000782705"/>
    </source>
</evidence>
<sequence length="285" mass="32931">MTKIYQRQTKKISESIEYQEGWLRKLYQTKWGKKLLPLVTANIFSTVWTWKDYTPFSQKKITEFLETYQLDLTQYEKESYRTFAEFFIRKKKKYVVASAKKVLAVAEGKLLILPIQKNSEFSIKNQHYRLAELVEDAQLAQQFEGGTLCIYRLAVEDYHRYLNCETGIILKERTIRGRLHTIREIAQQQVKVFKENKRSYCVIESEVGPVLQMEIGALLVGKIHNFVADACIRGEEKGYFQLGGSTILVAYPKGAICIDADIQTYSQQGIETQVRIGEGIGVKND</sequence>
<keyword evidence="3" id="KW-0456">Lyase</keyword>
<reference evidence="5 6" key="1">
    <citation type="submission" date="2016-06" db="EMBL/GenBank/DDBJ databases">
        <title>Four novel species of enterococci isolated from chicken manure.</title>
        <authorList>
            <person name="Van Tyne D."/>
        </authorList>
    </citation>
    <scope>NUCLEOTIDE SEQUENCE [LARGE SCALE GENOMIC DNA]</scope>
    <source>
        <strain evidence="5 6">CU12B</strain>
    </source>
</reference>
<keyword evidence="4" id="KW-0670">Pyruvate</keyword>
<accession>A0ABQ6YVU3</accession>
<keyword evidence="1" id="KW-0210">Decarboxylase</keyword>
<evidence type="ECO:0000256" key="3">
    <source>
        <dbReference type="ARBA" id="ARBA00023239"/>
    </source>
</evidence>
<comment type="caution">
    <text evidence="5">The sequence shown here is derived from an EMBL/GenBank/DDBJ whole genome shotgun (WGS) entry which is preliminary data.</text>
</comment>
<dbReference type="PANTHER" id="PTHR10067:SF17">
    <property type="entry name" value="PHOSPHATIDYLSERINE DECARBOXYLASE PROENZYME 2"/>
    <property type="match status" value="1"/>
</dbReference>
<keyword evidence="2" id="KW-0865">Zymogen</keyword>
<dbReference type="EMBL" id="MAEL01000057">
    <property type="protein sequence ID" value="KAF1301464.1"/>
    <property type="molecule type" value="Genomic_DNA"/>
</dbReference>
<organism evidence="5 6">
    <name type="scientific">Candidatus Enterococcus willemsii</name>
    <dbReference type="NCBI Taxonomy" id="1857215"/>
    <lineage>
        <taxon>Bacteria</taxon>
        <taxon>Bacillati</taxon>
        <taxon>Bacillota</taxon>
        <taxon>Bacilli</taxon>
        <taxon>Lactobacillales</taxon>
        <taxon>Enterococcaceae</taxon>
        <taxon>Enterococcus</taxon>
    </lineage>
</organism>